<reference evidence="1" key="1">
    <citation type="submission" date="2023-11" db="EMBL/GenBank/DDBJ databases">
        <authorList>
            <person name="Poullet M."/>
        </authorList>
    </citation>
    <scope>NUCLEOTIDE SEQUENCE</scope>
    <source>
        <strain evidence="1">E1834</strain>
    </source>
</reference>
<keyword evidence="2" id="KW-1185">Reference proteome</keyword>
<name>A0ACB0Y0B7_MELEN</name>
<evidence type="ECO:0000313" key="1">
    <source>
        <dbReference type="EMBL" id="CAK5025279.1"/>
    </source>
</evidence>
<dbReference type="Proteomes" id="UP001497535">
    <property type="component" value="Unassembled WGS sequence"/>
</dbReference>
<dbReference type="EMBL" id="CAVMJV010000004">
    <property type="protein sequence ID" value="CAK5025279.1"/>
    <property type="molecule type" value="Genomic_DNA"/>
</dbReference>
<sequence>MRELCNTEMTNEAQIEHENIGTQLQPEGIIDESINEERGAQEMDENGLNSTESTYHQTETQNR</sequence>
<accession>A0ACB0Y0B7</accession>
<protein>
    <submittedName>
        <fullName evidence="1">Uncharacterized protein</fullName>
    </submittedName>
</protein>
<proteinExistence type="predicted"/>
<evidence type="ECO:0000313" key="2">
    <source>
        <dbReference type="Proteomes" id="UP001497535"/>
    </source>
</evidence>
<organism evidence="1 2">
    <name type="scientific">Meloidogyne enterolobii</name>
    <name type="common">Root-knot nematode worm</name>
    <name type="synonym">Meloidogyne mayaguensis</name>
    <dbReference type="NCBI Taxonomy" id="390850"/>
    <lineage>
        <taxon>Eukaryota</taxon>
        <taxon>Metazoa</taxon>
        <taxon>Ecdysozoa</taxon>
        <taxon>Nematoda</taxon>
        <taxon>Chromadorea</taxon>
        <taxon>Rhabditida</taxon>
        <taxon>Tylenchina</taxon>
        <taxon>Tylenchomorpha</taxon>
        <taxon>Tylenchoidea</taxon>
        <taxon>Meloidogynidae</taxon>
        <taxon>Meloidogyninae</taxon>
        <taxon>Meloidogyne</taxon>
    </lineage>
</organism>
<comment type="caution">
    <text evidence="1">The sequence shown here is derived from an EMBL/GenBank/DDBJ whole genome shotgun (WGS) entry which is preliminary data.</text>
</comment>
<gene>
    <name evidence="1" type="ORF">MENTE1834_LOCUS5741</name>
</gene>